<gene>
    <name evidence="5" type="ORF">LAESUDRAFT_813297</name>
</gene>
<keyword evidence="3" id="KW-0503">Monooxygenase</keyword>
<keyword evidence="2" id="KW-0560">Oxidoreductase</keyword>
<evidence type="ECO:0000256" key="3">
    <source>
        <dbReference type="ARBA" id="ARBA00023033"/>
    </source>
</evidence>
<protein>
    <submittedName>
        <fullName evidence="5">FAD/NAD(P)-binding domain-containing protein</fullName>
    </submittedName>
</protein>
<dbReference type="SUPFAM" id="SSF51905">
    <property type="entry name" value="FAD/NAD(P)-binding domain"/>
    <property type="match status" value="1"/>
</dbReference>
<reference evidence="5 6" key="1">
    <citation type="journal article" date="2016" name="Mol. Biol. Evol.">
        <title>Comparative Genomics of Early-Diverging Mushroom-Forming Fungi Provides Insights into the Origins of Lignocellulose Decay Capabilities.</title>
        <authorList>
            <person name="Nagy L.G."/>
            <person name="Riley R."/>
            <person name="Tritt A."/>
            <person name="Adam C."/>
            <person name="Daum C."/>
            <person name="Floudas D."/>
            <person name="Sun H."/>
            <person name="Yadav J.S."/>
            <person name="Pangilinan J."/>
            <person name="Larsson K.H."/>
            <person name="Matsuura K."/>
            <person name="Barry K."/>
            <person name="Labutti K."/>
            <person name="Kuo R."/>
            <person name="Ohm R.A."/>
            <person name="Bhattacharya S.S."/>
            <person name="Shirouzu T."/>
            <person name="Yoshinaga Y."/>
            <person name="Martin F.M."/>
            <person name="Grigoriev I.V."/>
            <person name="Hibbett D.S."/>
        </authorList>
    </citation>
    <scope>NUCLEOTIDE SEQUENCE [LARGE SCALE GENOMIC DNA]</scope>
    <source>
        <strain evidence="5 6">93-53</strain>
    </source>
</reference>
<dbReference type="OrthoDB" id="3340390at2759"/>
<dbReference type="STRING" id="1314785.A0A165DWE4"/>
<dbReference type="GO" id="GO:0004497">
    <property type="term" value="F:monooxygenase activity"/>
    <property type="evidence" value="ECO:0007669"/>
    <property type="project" value="UniProtKB-KW"/>
</dbReference>
<sequence>MSPVKIPAYAKILVIGGGPSGSYAATVLQREGHQVVLLEAAKFPRYHIGESMLPSMRNYLRFIDFEEAFVKHGFLIKPGACFKLVKGLRDTYTDFLALGRDHSTFNVIRSEMDDLLLRHAEESGVQVFEETRVESIDFEGDPATSRPVAAHWRTKRGETGVSTFDWLIDASGRAGIMSTKYLDNRVMRESLRNVAVWGYWKDVQKKHVGTERENAPWFEALTEETGWAWTIPLHDGTTSIGVVAHKDVSNAKKSQVKDDGEKLTLEEHYLDQLQYLPGVKELIADKGQLIPNSTRNASDYSYFTSRCSGDHFRTVGDAANFVDPFFSSGVHIAMTGALSAALTICSSNKGEVTEEFAQQWHDEKVGMAHTRFLFVVLSAYQQMHLQKNFILTNVNEDNFDSAFDMFRPVIYGLADSSAKLTDAKVQSMMDFFQSCLDPNVDTENMRAVRKRYGADLVSIESPVLGPQRIETLTGSDKEGERVMKKLDALKVFNDDNDPMNMARHPLLGYAAHMEKGQLGLRPISSLRP</sequence>
<dbReference type="GO" id="GO:0140907">
    <property type="term" value="F:flavin-dependent halogenase activity"/>
    <property type="evidence" value="ECO:0007669"/>
    <property type="project" value="UniProtKB-ARBA"/>
</dbReference>
<keyword evidence="6" id="KW-1185">Reference proteome</keyword>
<evidence type="ECO:0000256" key="4">
    <source>
        <dbReference type="ARBA" id="ARBA00049364"/>
    </source>
</evidence>
<dbReference type="PANTHER" id="PTHR43747:SF5">
    <property type="entry name" value="FAD-BINDING DOMAIN-CONTAINING PROTEIN"/>
    <property type="match status" value="1"/>
</dbReference>
<dbReference type="InterPro" id="IPR050816">
    <property type="entry name" value="Flavin-dep_Halogenase_NPB"/>
</dbReference>
<dbReference type="InParanoid" id="A0A165DWE4"/>
<dbReference type="PRINTS" id="PR00420">
    <property type="entry name" value="RNGMNOXGNASE"/>
</dbReference>
<dbReference type="PANTHER" id="PTHR43747">
    <property type="entry name" value="FAD-BINDING PROTEIN"/>
    <property type="match status" value="1"/>
</dbReference>
<accession>A0A165DWE4</accession>
<organism evidence="5 6">
    <name type="scientific">Laetiporus sulphureus 93-53</name>
    <dbReference type="NCBI Taxonomy" id="1314785"/>
    <lineage>
        <taxon>Eukaryota</taxon>
        <taxon>Fungi</taxon>
        <taxon>Dikarya</taxon>
        <taxon>Basidiomycota</taxon>
        <taxon>Agaricomycotina</taxon>
        <taxon>Agaricomycetes</taxon>
        <taxon>Polyporales</taxon>
        <taxon>Laetiporus</taxon>
    </lineage>
</organism>
<dbReference type="GeneID" id="63831500"/>
<comment type="catalytic activity">
    <reaction evidence="4">
        <text>melleolide F + FADH2 + chloride + O2 = 6'-chloromelleolide F + FAD + 2 H2O + H(+)</text>
        <dbReference type="Rhea" id="RHEA:67160"/>
        <dbReference type="ChEBI" id="CHEBI:15377"/>
        <dbReference type="ChEBI" id="CHEBI:15378"/>
        <dbReference type="ChEBI" id="CHEBI:15379"/>
        <dbReference type="ChEBI" id="CHEBI:17996"/>
        <dbReference type="ChEBI" id="CHEBI:57692"/>
        <dbReference type="ChEBI" id="CHEBI:58307"/>
        <dbReference type="ChEBI" id="CHEBI:167712"/>
        <dbReference type="ChEBI" id="CHEBI:167713"/>
    </reaction>
    <physiologicalReaction direction="left-to-right" evidence="4">
        <dbReference type="Rhea" id="RHEA:67161"/>
    </physiologicalReaction>
</comment>
<comment type="similarity">
    <text evidence="1">Belongs to the flavin-dependent halogenase family.</text>
</comment>
<dbReference type="InterPro" id="IPR006905">
    <property type="entry name" value="Flavin_halogenase"/>
</dbReference>
<dbReference type="EMBL" id="KV427628">
    <property type="protein sequence ID" value="KZT05768.1"/>
    <property type="molecule type" value="Genomic_DNA"/>
</dbReference>
<evidence type="ECO:0000313" key="6">
    <source>
        <dbReference type="Proteomes" id="UP000076871"/>
    </source>
</evidence>
<dbReference type="GO" id="GO:0044550">
    <property type="term" value="P:secondary metabolite biosynthetic process"/>
    <property type="evidence" value="ECO:0007669"/>
    <property type="project" value="UniProtKB-ARBA"/>
</dbReference>
<evidence type="ECO:0000256" key="1">
    <source>
        <dbReference type="ARBA" id="ARBA00005706"/>
    </source>
</evidence>
<dbReference type="Gene3D" id="3.50.50.60">
    <property type="entry name" value="FAD/NAD(P)-binding domain"/>
    <property type="match status" value="1"/>
</dbReference>
<dbReference type="InterPro" id="IPR036188">
    <property type="entry name" value="FAD/NAD-bd_sf"/>
</dbReference>
<proteinExistence type="inferred from homology"/>
<evidence type="ECO:0000313" key="5">
    <source>
        <dbReference type="EMBL" id="KZT05768.1"/>
    </source>
</evidence>
<dbReference type="Proteomes" id="UP000076871">
    <property type="component" value="Unassembled WGS sequence"/>
</dbReference>
<evidence type="ECO:0000256" key="2">
    <source>
        <dbReference type="ARBA" id="ARBA00023002"/>
    </source>
</evidence>
<name>A0A165DWE4_9APHY</name>
<dbReference type="RefSeq" id="XP_040763508.1">
    <property type="nucleotide sequence ID" value="XM_040914473.1"/>
</dbReference>
<dbReference type="Pfam" id="PF04820">
    <property type="entry name" value="Trp_halogenase"/>
    <property type="match status" value="2"/>
</dbReference>
<dbReference type="AlphaFoldDB" id="A0A165DWE4"/>